<sequence>MPPPFCDVNLFMRMERYIFIRYHLAVMDRILAPLSPDLDCSRSPMLRAAVSAVILLLCTPAAPVVAQLRWHWPGAAATGAMPPASASQRAETTAAPGPALQLEWQAPVYLAWAVNPLDGPAEVRLSAPPSADYRAVPQLPLVQLLGARERRLLARVYPVSQRRTLDGLGLRLEVVPGDPQAQLQEARYQLPFRDVPIQVDQGYGGQYSHSDDPNWYAIDFALPAGTPVLAARDGVVMEIQQGADEAGPHGPDAGGGNLVRLLHADGSMAIYAHLAPTGVLVHPGQRLRSGERLGSAGSTGFSTAPHLHFAVQRNVGLRLISLPFRMSGPQGELHFPSPAP</sequence>
<evidence type="ECO:0000313" key="3">
    <source>
        <dbReference type="Proteomes" id="UP000001188"/>
    </source>
</evidence>
<dbReference type="GO" id="GO:0004222">
    <property type="term" value="F:metalloendopeptidase activity"/>
    <property type="evidence" value="ECO:0007669"/>
    <property type="project" value="TreeGrafter"/>
</dbReference>
<dbReference type="HOGENOM" id="CLU_062205_0_1_6"/>
<name>B0RQB1_XANCB</name>
<evidence type="ECO:0000259" key="1">
    <source>
        <dbReference type="Pfam" id="PF01551"/>
    </source>
</evidence>
<feature type="domain" description="M23ase beta-sheet core" evidence="1">
    <location>
        <begin position="215"/>
        <end position="314"/>
    </location>
</feature>
<dbReference type="InterPro" id="IPR011055">
    <property type="entry name" value="Dup_hybrid_motif"/>
</dbReference>
<dbReference type="InterPro" id="IPR016047">
    <property type="entry name" value="M23ase_b-sheet_dom"/>
</dbReference>
<dbReference type="Pfam" id="PF01551">
    <property type="entry name" value="Peptidase_M23"/>
    <property type="match status" value="1"/>
</dbReference>
<dbReference type="EMBL" id="AM920689">
    <property type="protein sequence ID" value="CAP50646.1"/>
    <property type="molecule type" value="Genomic_DNA"/>
</dbReference>
<protein>
    <submittedName>
        <fullName evidence="2">Metalloendopeptidase</fullName>
    </submittedName>
</protein>
<gene>
    <name evidence="2" type="ORF">XCCB100_1296</name>
</gene>
<dbReference type="AlphaFoldDB" id="B0RQB1"/>
<dbReference type="InterPro" id="IPR050570">
    <property type="entry name" value="Cell_wall_metabolism_enzyme"/>
</dbReference>
<dbReference type="PANTHER" id="PTHR21666:SF294">
    <property type="entry name" value="PEPTIDASE M23"/>
    <property type="match status" value="1"/>
</dbReference>
<dbReference type="KEGG" id="xca:xcc-b100_1296"/>
<organism evidence="2 3">
    <name type="scientific">Xanthomonas campestris pv. campestris (strain B100)</name>
    <dbReference type="NCBI Taxonomy" id="509169"/>
    <lineage>
        <taxon>Bacteria</taxon>
        <taxon>Pseudomonadati</taxon>
        <taxon>Pseudomonadota</taxon>
        <taxon>Gammaproteobacteria</taxon>
        <taxon>Lysobacterales</taxon>
        <taxon>Lysobacteraceae</taxon>
        <taxon>Xanthomonas</taxon>
    </lineage>
</organism>
<dbReference type="Proteomes" id="UP000001188">
    <property type="component" value="Chromosome"/>
</dbReference>
<dbReference type="SUPFAM" id="SSF51261">
    <property type="entry name" value="Duplicated hybrid motif"/>
    <property type="match status" value="1"/>
</dbReference>
<dbReference type="CDD" id="cd12797">
    <property type="entry name" value="M23_peptidase"/>
    <property type="match status" value="1"/>
</dbReference>
<evidence type="ECO:0000313" key="2">
    <source>
        <dbReference type="EMBL" id="CAP50646.1"/>
    </source>
</evidence>
<reference evidence="2 3" key="1">
    <citation type="journal article" date="2008" name="J. Biotechnol.">
        <title>The genome of Xanthomonas campestris pv. campestris B100 and its use for the reconstruction of metabolic pathways involved in xanthan biosynthesis.</title>
        <authorList>
            <person name="Vorholter F.J."/>
            <person name="Schneiker S."/>
            <person name="Goesmann A."/>
            <person name="Krause L."/>
            <person name="Bekel T."/>
            <person name="Kaiser O."/>
            <person name="Linke B."/>
            <person name="Patschkowski T."/>
            <person name="Ruckert C."/>
            <person name="Schmid J."/>
            <person name="Sidhu V.K."/>
            <person name="Sieber V."/>
            <person name="Tauch A."/>
            <person name="Watt S.A."/>
            <person name="Weisshaar B."/>
            <person name="Becker A."/>
            <person name="Niehaus K."/>
            <person name="Puhler A."/>
        </authorList>
    </citation>
    <scope>NUCLEOTIDE SEQUENCE [LARGE SCALE GENOMIC DNA]</scope>
    <source>
        <strain evidence="2 3">B100</strain>
    </source>
</reference>
<dbReference type="PANTHER" id="PTHR21666">
    <property type="entry name" value="PEPTIDASE-RELATED"/>
    <property type="match status" value="1"/>
</dbReference>
<proteinExistence type="predicted"/>
<dbReference type="Gene3D" id="2.70.70.10">
    <property type="entry name" value="Glucose Permease (Domain IIA)"/>
    <property type="match status" value="1"/>
</dbReference>
<accession>B0RQB1</accession>